<dbReference type="EMBL" id="AP024110">
    <property type="protein sequence ID" value="BCM24940.1"/>
    <property type="molecule type" value="Genomic_DNA"/>
</dbReference>
<dbReference type="InterPro" id="IPR010131">
    <property type="entry name" value="MdtP/NodT-like"/>
</dbReference>
<dbReference type="InterPro" id="IPR003423">
    <property type="entry name" value="OMP_efflux"/>
</dbReference>
<dbReference type="Pfam" id="PF02321">
    <property type="entry name" value="OEP"/>
    <property type="match status" value="2"/>
</dbReference>
<organism evidence="2 3">
    <name type="scientific">Methyloradius palustris</name>
    <dbReference type="NCBI Taxonomy" id="2778876"/>
    <lineage>
        <taxon>Bacteria</taxon>
        <taxon>Pseudomonadati</taxon>
        <taxon>Pseudomonadota</taxon>
        <taxon>Betaproteobacteria</taxon>
        <taxon>Nitrosomonadales</taxon>
        <taxon>Methylophilaceae</taxon>
        <taxon>Methyloradius</taxon>
    </lineage>
</organism>
<protein>
    <recommendedName>
        <fullName evidence="4">Transporter</fullName>
    </recommendedName>
</protein>
<dbReference type="Gene3D" id="1.20.1600.10">
    <property type="entry name" value="Outer membrane efflux proteins (OEP)"/>
    <property type="match status" value="1"/>
</dbReference>
<dbReference type="SUPFAM" id="SSF56954">
    <property type="entry name" value="Outer membrane efflux proteins (OEP)"/>
    <property type="match status" value="1"/>
</dbReference>
<name>A0A8D5JLJ9_9PROT</name>
<comment type="similarity">
    <text evidence="1">Belongs to the outer membrane factor (OMF) (TC 1.B.17) family.</text>
</comment>
<dbReference type="PANTHER" id="PTHR30203">
    <property type="entry name" value="OUTER MEMBRANE CATION EFFLUX PROTEIN"/>
    <property type="match status" value="1"/>
</dbReference>
<evidence type="ECO:0000256" key="1">
    <source>
        <dbReference type="ARBA" id="ARBA00007613"/>
    </source>
</evidence>
<evidence type="ECO:0000313" key="2">
    <source>
        <dbReference type="EMBL" id="BCM24940.1"/>
    </source>
</evidence>
<dbReference type="KEGG" id="mpau:ZMTM_11990"/>
<accession>A0A8D5JLJ9</accession>
<sequence length="463" mass="50953">MTAGCGFQTYQPKPLQPEKLASNYLAHDPNSPAFREFLITSGYPEAQIPIQHWGLRELTLSALYFHPQFNVARAQWRAAVAGEISAGQRPIPGISGDLEKHSNTDGGVSPWTYGLSIDIPVETAGKRQARIDRAVSLSEAARIDIAQTAWQVRSRLFNSLIDYQNSVALTEILQKEVDLRSEIVAMLQARLEAGMISSIELSNARLLLLKAQQALSSEQNNLPALKVALASNAGLSLETLNQLTLDRLAINDHALAFDAQTSADMQQTALLNRLDIRAALARYAAAEAKLRLEISKQYPDVTLSPGYSYDQGDNIWSLGINTLLTFINKNKGLIEESRALREVEAAQFEVLQANVLTNLAQAKASYQAAYTTLNQAEKLEKDSEARTSQIQKQFDSGYADRLEFATSKLENLLATQNIINVEYTSLRATAALEDVLQKPISDTNTVPDNIETLTQKPTTPNTP</sequence>
<evidence type="ECO:0008006" key="4">
    <source>
        <dbReference type="Google" id="ProtNLM"/>
    </source>
</evidence>
<gene>
    <name evidence="2" type="ORF">ZMTM_11990</name>
</gene>
<proteinExistence type="inferred from homology"/>
<dbReference type="AlphaFoldDB" id="A0A8D5JLJ9"/>
<dbReference type="Proteomes" id="UP000826722">
    <property type="component" value="Chromosome"/>
</dbReference>
<evidence type="ECO:0000313" key="3">
    <source>
        <dbReference type="Proteomes" id="UP000826722"/>
    </source>
</evidence>
<keyword evidence="3" id="KW-1185">Reference proteome</keyword>
<reference evidence="2" key="1">
    <citation type="journal article" date="2021" name="Arch. Microbiol.">
        <title>Methyloradius palustris gen. nov., sp. nov., a methanol-oxidizing bacterium isolated from snow.</title>
        <authorList>
            <person name="Miyadera T."/>
            <person name="Kojima H."/>
            <person name="Fukui M."/>
        </authorList>
    </citation>
    <scope>NUCLEOTIDE SEQUENCE</scope>
    <source>
        <strain evidence="2">Zm11</strain>
    </source>
</reference>
<dbReference type="GO" id="GO:0015562">
    <property type="term" value="F:efflux transmembrane transporter activity"/>
    <property type="evidence" value="ECO:0007669"/>
    <property type="project" value="InterPro"/>
</dbReference>